<gene>
    <name evidence="1" type="ORF">SAMN04489724_1037</name>
</gene>
<name>A0A1I6YJ86_9BACT</name>
<accession>A0A1I6YJ86</accession>
<protein>
    <submittedName>
        <fullName evidence="1">Uncharacterized protein</fullName>
    </submittedName>
</protein>
<dbReference type="Proteomes" id="UP000199673">
    <property type="component" value="Unassembled WGS sequence"/>
</dbReference>
<evidence type="ECO:0000313" key="2">
    <source>
        <dbReference type="Proteomes" id="UP000199673"/>
    </source>
</evidence>
<dbReference type="AlphaFoldDB" id="A0A1I6YJ86"/>
<reference evidence="2" key="1">
    <citation type="submission" date="2016-10" db="EMBL/GenBank/DDBJ databases">
        <authorList>
            <person name="Varghese N."/>
            <person name="Submissions S."/>
        </authorList>
    </citation>
    <scope>NUCLEOTIDE SEQUENCE [LARGE SCALE GENOMIC DNA]</scope>
    <source>
        <strain evidence="2">DSM 23445</strain>
    </source>
</reference>
<dbReference type="EMBL" id="FPBF01000001">
    <property type="protein sequence ID" value="SFT50394.1"/>
    <property type="molecule type" value="Genomic_DNA"/>
</dbReference>
<dbReference type="STRING" id="305507.SAMN04489724_1037"/>
<organism evidence="1 2">
    <name type="scientific">Algoriphagus locisalis</name>
    <dbReference type="NCBI Taxonomy" id="305507"/>
    <lineage>
        <taxon>Bacteria</taxon>
        <taxon>Pseudomonadati</taxon>
        <taxon>Bacteroidota</taxon>
        <taxon>Cytophagia</taxon>
        <taxon>Cytophagales</taxon>
        <taxon>Cyclobacteriaceae</taxon>
        <taxon>Algoriphagus</taxon>
    </lineage>
</organism>
<sequence length="32" mass="3708">MIFSTIVLIFYESQLLPDVYIRFSASKDAKVI</sequence>
<keyword evidence="2" id="KW-1185">Reference proteome</keyword>
<evidence type="ECO:0000313" key="1">
    <source>
        <dbReference type="EMBL" id="SFT50394.1"/>
    </source>
</evidence>
<proteinExistence type="predicted"/>